<dbReference type="PROSITE" id="PS00012">
    <property type="entry name" value="PHOSPHOPANTETHEINE"/>
    <property type="match status" value="1"/>
</dbReference>
<protein>
    <submittedName>
        <fullName evidence="4">Acyl carrier protein</fullName>
    </submittedName>
</protein>
<dbReference type="InterPro" id="IPR036736">
    <property type="entry name" value="ACP-like_sf"/>
</dbReference>
<evidence type="ECO:0000256" key="1">
    <source>
        <dbReference type="ARBA" id="ARBA00022450"/>
    </source>
</evidence>
<dbReference type="InterPro" id="IPR006162">
    <property type="entry name" value="Ppantetheine_attach_site"/>
</dbReference>
<dbReference type="EMBL" id="VDCQ01000030">
    <property type="protein sequence ID" value="TNJ64371.1"/>
    <property type="molecule type" value="Genomic_DNA"/>
</dbReference>
<evidence type="ECO:0000313" key="4">
    <source>
        <dbReference type="EMBL" id="TNJ64371.1"/>
    </source>
</evidence>
<dbReference type="InterPro" id="IPR009081">
    <property type="entry name" value="PP-bd_ACP"/>
</dbReference>
<evidence type="ECO:0000256" key="2">
    <source>
        <dbReference type="ARBA" id="ARBA00022553"/>
    </source>
</evidence>
<sequence length="83" mass="9314">MQTTSTVTMVSDITAKVNEILETDHNIAWEEELTSLGLDSIKSVNLIVDLEEMYHIVFDEDELLTENFSTISKIVARVQGKLG</sequence>
<comment type="caution">
    <text evidence="4">The sequence shown here is derived from an EMBL/GenBank/DDBJ whole genome shotgun (WGS) entry which is preliminary data.</text>
</comment>
<evidence type="ECO:0000313" key="5">
    <source>
        <dbReference type="Proteomes" id="UP000307943"/>
    </source>
</evidence>
<keyword evidence="5" id="KW-1185">Reference proteome</keyword>
<dbReference type="OrthoDB" id="1495744at2"/>
<evidence type="ECO:0000259" key="3">
    <source>
        <dbReference type="PROSITE" id="PS50075"/>
    </source>
</evidence>
<name>A0A5C4T5M2_9BACL</name>
<accession>A0A5C4T5M2</accession>
<proteinExistence type="predicted"/>
<keyword evidence="1" id="KW-0596">Phosphopantetheine</keyword>
<dbReference type="PROSITE" id="PS50075">
    <property type="entry name" value="CARRIER"/>
    <property type="match status" value="1"/>
</dbReference>
<feature type="domain" description="Carrier" evidence="3">
    <location>
        <begin position="4"/>
        <end position="82"/>
    </location>
</feature>
<dbReference type="SUPFAM" id="SSF47336">
    <property type="entry name" value="ACP-like"/>
    <property type="match status" value="1"/>
</dbReference>
<reference evidence="4 5" key="1">
    <citation type="submission" date="2019-05" db="EMBL/GenBank/DDBJ databases">
        <title>We sequenced the genome of Paenibacillus hemerocallicola KCTC 33185 for further insight into its adaptation and study the phylogeny of Paenibacillus.</title>
        <authorList>
            <person name="Narsing Rao M.P."/>
        </authorList>
    </citation>
    <scope>NUCLEOTIDE SEQUENCE [LARGE SCALE GENOMIC DNA]</scope>
    <source>
        <strain evidence="4 5">KCTC 33185</strain>
    </source>
</reference>
<dbReference type="AlphaFoldDB" id="A0A5C4T5M2"/>
<keyword evidence="2" id="KW-0597">Phosphoprotein</keyword>
<organism evidence="4 5">
    <name type="scientific">Paenibacillus hemerocallicola</name>
    <dbReference type="NCBI Taxonomy" id="1172614"/>
    <lineage>
        <taxon>Bacteria</taxon>
        <taxon>Bacillati</taxon>
        <taxon>Bacillota</taxon>
        <taxon>Bacilli</taxon>
        <taxon>Bacillales</taxon>
        <taxon>Paenibacillaceae</taxon>
        <taxon>Paenibacillus</taxon>
    </lineage>
</organism>
<dbReference type="Proteomes" id="UP000307943">
    <property type="component" value="Unassembled WGS sequence"/>
</dbReference>
<dbReference type="Gene3D" id="1.10.1200.10">
    <property type="entry name" value="ACP-like"/>
    <property type="match status" value="1"/>
</dbReference>
<dbReference type="Pfam" id="PF00550">
    <property type="entry name" value="PP-binding"/>
    <property type="match status" value="1"/>
</dbReference>
<gene>
    <name evidence="4" type="ORF">FE784_20600</name>
</gene>
<dbReference type="RefSeq" id="WP_139604117.1">
    <property type="nucleotide sequence ID" value="NZ_VDCQ01000030.1"/>
</dbReference>